<proteinExistence type="predicted"/>
<evidence type="ECO:0000313" key="2">
    <source>
        <dbReference type="Proteomes" id="UP000050554"/>
    </source>
</evidence>
<gene>
    <name evidence="1" type="ORF">ALO47_05309</name>
</gene>
<dbReference type="AlphaFoldDB" id="A0A0Q0BBW9"/>
<organism evidence="1 2">
    <name type="scientific">Pseudomonas syringae pv. ribicola</name>
    <dbReference type="NCBI Taxonomy" id="55398"/>
    <lineage>
        <taxon>Bacteria</taxon>
        <taxon>Pseudomonadati</taxon>
        <taxon>Pseudomonadota</taxon>
        <taxon>Gammaproteobacteria</taxon>
        <taxon>Pseudomonadales</taxon>
        <taxon>Pseudomonadaceae</taxon>
        <taxon>Pseudomonas</taxon>
    </lineage>
</organism>
<dbReference type="EMBL" id="LJRF01000168">
    <property type="protein sequence ID" value="KPY44285.1"/>
    <property type="molecule type" value="Genomic_DNA"/>
</dbReference>
<evidence type="ECO:0000313" key="1">
    <source>
        <dbReference type="EMBL" id="KPY44285.1"/>
    </source>
</evidence>
<reference evidence="1 2" key="1">
    <citation type="submission" date="2015-09" db="EMBL/GenBank/DDBJ databases">
        <title>Genome announcement of multiple Pseudomonas syringae strains.</title>
        <authorList>
            <person name="Thakur S."/>
            <person name="Wang P.W."/>
            <person name="Gong Y."/>
            <person name="Weir B.S."/>
            <person name="Guttman D.S."/>
        </authorList>
    </citation>
    <scope>NUCLEOTIDE SEQUENCE [LARGE SCALE GENOMIC DNA]</scope>
    <source>
        <strain evidence="1 2">ICMP3882</strain>
    </source>
</reference>
<dbReference type="Proteomes" id="UP000050554">
    <property type="component" value="Unassembled WGS sequence"/>
</dbReference>
<comment type="caution">
    <text evidence="1">The sequence shown here is derived from an EMBL/GenBank/DDBJ whole genome shotgun (WGS) entry which is preliminary data.</text>
</comment>
<protein>
    <submittedName>
        <fullName evidence="1">Uncharacterized protein</fullName>
    </submittedName>
</protein>
<sequence>MLGHQFRNPIDEGPDFGADMPVRRKRYVHRHRVHTPVFEQRHQITTAKMRPDHVVGKPDDTHSCQPGSQIGIAVVHRQYVTTVDMHAFLTTMHGVRQRLAGACPQITDNPVMRVLEVLRMVRRSHALQIAGRRVNAQPQIPDPSCNQRLISDLSATQHTVHVLSNQIDDPVTGTQVDLDVGIARVKGRQCRHQQQAGEGAGDVHAESAPRQCRSTGQAGLGIVHVCQQLYHTLVIRSAIRRDVDLARGAIEQLDPQTGLKLLHQLRHAGLAHVQRAGGLGEAASLHHSRKRLHRIEPIHSRPVFMPDCLGLPNSDDYSCAFIRPAQAPKVDPS</sequence>
<name>A0A0Q0BBW9_PSESI</name>
<accession>A0A0Q0BBW9</accession>